<keyword evidence="16" id="KW-1185">Reference proteome</keyword>
<proteinExistence type="predicted"/>
<feature type="compositionally biased region" description="Basic and acidic residues" evidence="13">
    <location>
        <begin position="127"/>
        <end position="140"/>
    </location>
</feature>
<comment type="caution">
    <text evidence="15">The sequence shown here is derived from an EMBL/GenBank/DDBJ whole genome shotgun (WGS) entry which is preliminary data.</text>
</comment>
<evidence type="ECO:0000256" key="12">
    <source>
        <dbReference type="ARBA" id="ARBA00080128"/>
    </source>
</evidence>
<feature type="domain" description="C2H2-type" evidence="14">
    <location>
        <begin position="674"/>
        <end position="695"/>
    </location>
</feature>
<comment type="function">
    <text evidence="9">Has a broad role in development, specifically in the genetic pathway SynMuvB that negatively regulates specification of the vulval cell fate. Required for fem-3 3'-UTR-mediated repression in the regulation of the sperm/oocyte switch. Acts by regulating the translation of fem-3 mRNA, by binding to its 3'-UTR.</text>
</comment>
<feature type="domain" description="C2H2-type" evidence="14">
    <location>
        <begin position="785"/>
        <end position="806"/>
    </location>
</feature>
<keyword evidence="8" id="KW-0539">Nucleus</keyword>
<evidence type="ECO:0000259" key="14">
    <source>
        <dbReference type="PROSITE" id="PS00028"/>
    </source>
</evidence>
<accession>A0A8J2K373</accession>
<keyword evidence="7" id="KW-0862">Zinc</keyword>
<feature type="region of interest" description="Disordered" evidence="13">
    <location>
        <begin position="622"/>
        <end position="667"/>
    </location>
</feature>
<keyword evidence="3" id="KW-0479">Metal-binding</keyword>
<dbReference type="GO" id="GO:0045944">
    <property type="term" value="P:positive regulation of transcription by RNA polymerase II"/>
    <property type="evidence" value="ECO:0007669"/>
    <property type="project" value="TreeGrafter"/>
</dbReference>
<feature type="region of interest" description="Disordered" evidence="13">
    <location>
        <begin position="808"/>
        <end position="846"/>
    </location>
</feature>
<protein>
    <recommendedName>
        <fullName evidence="11">MOG interacting and ectopic P-granules protein 1</fullName>
    </recommendedName>
    <alternativeName>
        <fullName evidence="12">Nuclear zinc finger protein</fullName>
    </alternativeName>
</protein>
<dbReference type="EMBL" id="CAJVCH010168385">
    <property type="protein sequence ID" value="CAG7728773.1"/>
    <property type="molecule type" value="Genomic_DNA"/>
</dbReference>
<dbReference type="FunFam" id="3.30.160.60:FF:001612">
    <property type="entry name" value="MEP-1, isoform A"/>
    <property type="match status" value="1"/>
</dbReference>
<organism evidence="15 16">
    <name type="scientific">Allacma fusca</name>
    <dbReference type="NCBI Taxonomy" id="39272"/>
    <lineage>
        <taxon>Eukaryota</taxon>
        <taxon>Metazoa</taxon>
        <taxon>Ecdysozoa</taxon>
        <taxon>Arthropoda</taxon>
        <taxon>Hexapoda</taxon>
        <taxon>Collembola</taxon>
        <taxon>Symphypleona</taxon>
        <taxon>Sminthuridae</taxon>
        <taxon>Allacma</taxon>
    </lineage>
</organism>
<feature type="compositionally biased region" description="Low complexity" evidence="13">
    <location>
        <begin position="191"/>
        <end position="209"/>
    </location>
</feature>
<feature type="compositionally biased region" description="Basic and acidic residues" evidence="13">
    <location>
        <begin position="341"/>
        <end position="352"/>
    </location>
</feature>
<keyword evidence="4" id="KW-0677">Repeat</keyword>
<feature type="domain" description="C2H2-type" evidence="14">
    <location>
        <begin position="712"/>
        <end position="733"/>
    </location>
</feature>
<feature type="compositionally biased region" description="Gly residues" evidence="13">
    <location>
        <begin position="41"/>
        <end position="54"/>
    </location>
</feature>
<dbReference type="OrthoDB" id="6110130at2759"/>
<evidence type="ECO:0000256" key="13">
    <source>
        <dbReference type="SAM" id="MobiDB-lite"/>
    </source>
</evidence>
<feature type="region of interest" description="Disordered" evidence="13">
    <location>
        <begin position="1"/>
        <end position="211"/>
    </location>
</feature>
<dbReference type="PROSITE" id="PS00028">
    <property type="entry name" value="ZINC_FINGER_C2H2_1"/>
    <property type="match status" value="3"/>
</dbReference>
<gene>
    <name evidence="15" type="ORF">AFUS01_LOCUS17529</name>
</gene>
<evidence type="ECO:0000256" key="7">
    <source>
        <dbReference type="ARBA" id="ARBA00022833"/>
    </source>
</evidence>
<evidence type="ECO:0000313" key="15">
    <source>
        <dbReference type="EMBL" id="CAG7728773.1"/>
    </source>
</evidence>
<keyword evidence="5" id="KW-0863">Zinc-finger</keyword>
<evidence type="ECO:0000256" key="1">
    <source>
        <dbReference type="ARBA" id="ARBA00004123"/>
    </source>
</evidence>
<reference evidence="15" key="1">
    <citation type="submission" date="2021-06" db="EMBL/GenBank/DDBJ databases">
        <authorList>
            <person name="Hodson N. C."/>
            <person name="Mongue J. A."/>
            <person name="Jaron S. K."/>
        </authorList>
    </citation>
    <scope>NUCLEOTIDE SEQUENCE</scope>
</reference>
<comment type="subcellular location">
    <subcellularLocation>
        <location evidence="1">Nucleus</location>
    </subcellularLocation>
</comment>
<dbReference type="GO" id="GO:0005634">
    <property type="term" value="C:nucleus"/>
    <property type="evidence" value="ECO:0007669"/>
    <property type="project" value="UniProtKB-SubCell"/>
</dbReference>
<feature type="compositionally biased region" description="Polar residues" evidence="13">
    <location>
        <begin position="629"/>
        <end position="661"/>
    </location>
</feature>
<evidence type="ECO:0000256" key="11">
    <source>
        <dbReference type="ARBA" id="ARBA00071730"/>
    </source>
</evidence>
<dbReference type="PANTHER" id="PTHR24403">
    <property type="entry name" value="ZINC FINGER PROTEIN"/>
    <property type="match status" value="1"/>
</dbReference>
<keyword evidence="6" id="KW-0221">Differentiation</keyword>
<evidence type="ECO:0000313" key="16">
    <source>
        <dbReference type="Proteomes" id="UP000708208"/>
    </source>
</evidence>
<feature type="compositionally biased region" description="Acidic residues" evidence="13">
    <location>
        <begin position="97"/>
        <end position="107"/>
    </location>
</feature>
<evidence type="ECO:0000256" key="9">
    <source>
        <dbReference type="ARBA" id="ARBA00060356"/>
    </source>
</evidence>
<feature type="compositionally biased region" description="Basic and acidic residues" evidence="13">
    <location>
        <begin position="65"/>
        <end position="76"/>
    </location>
</feature>
<feature type="compositionally biased region" description="Polar residues" evidence="13">
    <location>
        <begin position="866"/>
        <end position="892"/>
    </location>
</feature>
<evidence type="ECO:0000256" key="10">
    <source>
        <dbReference type="ARBA" id="ARBA00061755"/>
    </source>
</evidence>
<feature type="region of interest" description="Disordered" evidence="13">
    <location>
        <begin position="314"/>
        <end position="352"/>
    </location>
</feature>
<evidence type="ECO:0000256" key="3">
    <source>
        <dbReference type="ARBA" id="ARBA00022723"/>
    </source>
</evidence>
<evidence type="ECO:0000256" key="4">
    <source>
        <dbReference type="ARBA" id="ARBA00022737"/>
    </source>
</evidence>
<feature type="compositionally biased region" description="Basic and acidic residues" evidence="13">
    <location>
        <begin position="314"/>
        <end position="324"/>
    </location>
</feature>
<evidence type="ECO:0000256" key="6">
    <source>
        <dbReference type="ARBA" id="ARBA00022782"/>
    </source>
</evidence>
<evidence type="ECO:0000256" key="2">
    <source>
        <dbReference type="ARBA" id="ARBA00022473"/>
    </source>
</evidence>
<feature type="compositionally biased region" description="Polar residues" evidence="13">
    <location>
        <begin position="830"/>
        <end position="846"/>
    </location>
</feature>
<dbReference type="PANTHER" id="PTHR24403:SF106">
    <property type="entry name" value="PR_SET DOMAIN 13"/>
    <property type="match status" value="1"/>
</dbReference>
<keyword evidence="2" id="KW-0217">Developmental protein</keyword>
<dbReference type="AlphaFoldDB" id="A0A8J2K373"/>
<evidence type="ECO:0000256" key="8">
    <source>
        <dbReference type="ARBA" id="ARBA00023242"/>
    </source>
</evidence>
<feature type="compositionally biased region" description="Acidic residues" evidence="13">
    <location>
        <begin position="8"/>
        <end position="32"/>
    </location>
</feature>
<dbReference type="GO" id="GO:0008270">
    <property type="term" value="F:zinc ion binding"/>
    <property type="evidence" value="ECO:0007669"/>
    <property type="project" value="UniProtKB-KW"/>
</dbReference>
<name>A0A8J2K373_9HEXA</name>
<feature type="compositionally biased region" description="Basic and acidic residues" evidence="13">
    <location>
        <begin position="918"/>
        <end position="927"/>
    </location>
</feature>
<dbReference type="SMART" id="SM00355">
    <property type="entry name" value="ZnF_C2H2"/>
    <property type="match status" value="7"/>
</dbReference>
<sequence length="974" mass="106999">MEDKNDRDEVEVLDEPESTDPDCETLEDEEEEGGKGKVENGKGGMLDGRNGDGGSDIEILEEEEEKGKTSKSKVEEDVIELESDSESPTKSNHDKSLDEEDVMEIPESDPFSEVTPPAKVTESPETEETKGEEGSTKDDQVTIVVNDTKSLVELANSKKEPGKEPTLVIIDTNAIMSGKGPLPLEKPSPAPTQSSSRSSVPASSGDSSSKYTNAFDIPDDAFLIEAPSFIVPYVFEQSGEKTLKETIKELKEVIRKEKEVQREKGEEVEEDEAPKVAVNSDNYFEGPVGKLLMNVGMNLVQEFVQTDLLKMQKRKAEKEKDKSRSRTVSMQTQQSIISLKKNLEESKENNEPFRHETKKCTFCNFKTESDLVMSAHLETPHMRNYSYRCNFCEYTTRIPHEILFHMEAEHMVMPRLERAPAYHQCPNCAFEDNSKAKLNRHLIGCTKRFKLEKNLEPPLDWDTPAKLPKLAKSRLAPPSSINPASFMAGAQPRNSTAPPFISIAPKFLPGGKMPMPPLLQAPKSKPVPGLIRTSPKMQPPAMSSHLQRVGLLMRSGAGAGGTSGLGLSQSHIQLSNNQLLQQVVGGPLSVAGPAAGVGGFLSKLGLLPSSLGGPASSVVQKSASASQSLRNAKPSTQPSISITPLPRQTGSNSSATNQPKQPQGGAGKTSFVICEICDGYIKDLDQLRNHMQWIHKVKIHPKMIYNKPPLNCQKCQFRFFTDQGLERHLLGSHGLVTSSMQDAANKGQDSGRCPLCGKVYQWKLLAHVAKDHNVTLKPAHLSYKCTVCTATFGMYKLFESHVYSAHSMTAKKNERRPVPANNSSTSNTNRANQMQVTPRPMSSSVNQNSFKPMKINDEITIIPQPLANSNPSQRNKGSLTITPQGSTTSRRMMNNDDDGIQIIEIDDAPSKPSANGRNPKENGDFKGRLPISDSTLRKRNLEISLCGTDSDNNSADEFRGSAHKRLRSSNITIN</sequence>
<feature type="compositionally biased region" description="Polar residues" evidence="13">
    <location>
        <begin position="326"/>
        <end position="337"/>
    </location>
</feature>
<dbReference type="InterPro" id="IPR013087">
    <property type="entry name" value="Znf_C2H2_type"/>
</dbReference>
<dbReference type="GO" id="GO:0030154">
    <property type="term" value="P:cell differentiation"/>
    <property type="evidence" value="ECO:0007669"/>
    <property type="project" value="UniProtKB-KW"/>
</dbReference>
<comment type="subunit">
    <text evidence="10">Interacts with hda-1, let-418, lin-1, mog-1, mog-4, mog-5, mog-6, pie-1 and unc-98.</text>
</comment>
<feature type="region of interest" description="Disordered" evidence="13">
    <location>
        <begin position="864"/>
        <end position="894"/>
    </location>
</feature>
<dbReference type="Proteomes" id="UP000708208">
    <property type="component" value="Unassembled WGS sequence"/>
</dbReference>
<feature type="region of interest" description="Disordered" evidence="13">
    <location>
        <begin position="906"/>
        <end position="933"/>
    </location>
</feature>
<evidence type="ECO:0000256" key="5">
    <source>
        <dbReference type="ARBA" id="ARBA00022771"/>
    </source>
</evidence>
<dbReference type="InterPro" id="IPR050688">
    <property type="entry name" value="Zinc_finger/UBP_domain"/>
</dbReference>